<evidence type="ECO:0000313" key="1">
    <source>
        <dbReference type="EMBL" id="BDI28197.1"/>
    </source>
</evidence>
<gene>
    <name evidence="1" type="ORF">CCAX7_002480</name>
</gene>
<dbReference type="Proteomes" id="UP000287394">
    <property type="component" value="Chromosome"/>
</dbReference>
<sequence>MTDDPIEAGYFGVYLWKAAVEKAKSFDVAAVTAAADGVTYAAPEGEVKIDGANHHTWKTARIGKIRPDGLIDEVGGSGKPIEPDPYLKKYAWAKGL</sequence>
<dbReference type="PANTHER" id="PTHR47628:SF1">
    <property type="entry name" value="ALIPHATIC AMIDASE EXPRESSION-REGULATING PROTEIN"/>
    <property type="match status" value="1"/>
</dbReference>
<dbReference type="KEGG" id="ccot:CCAX7_002480"/>
<dbReference type="Pfam" id="PF13433">
    <property type="entry name" value="Peripla_BP_5"/>
    <property type="match status" value="1"/>
</dbReference>
<dbReference type="EMBL" id="AP025739">
    <property type="protein sequence ID" value="BDI28197.1"/>
    <property type="molecule type" value="Genomic_DNA"/>
</dbReference>
<organism evidence="1 2">
    <name type="scientific">Capsulimonas corticalis</name>
    <dbReference type="NCBI Taxonomy" id="2219043"/>
    <lineage>
        <taxon>Bacteria</taxon>
        <taxon>Bacillati</taxon>
        <taxon>Armatimonadota</taxon>
        <taxon>Armatimonadia</taxon>
        <taxon>Capsulimonadales</taxon>
        <taxon>Capsulimonadaceae</taxon>
        <taxon>Capsulimonas</taxon>
    </lineage>
</organism>
<dbReference type="SUPFAM" id="SSF53822">
    <property type="entry name" value="Periplasmic binding protein-like I"/>
    <property type="match status" value="1"/>
</dbReference>
<evidence type="ECO:0000313" key="2">
    <source>
        <dbReference type="Proteomes" id="UP000287394"/>
    </source>
</evidence>
<dbReference type="Gene3D" id="3.40.50.2300">
    <property type="match status" value="1"/>
</dbReference>
<accession>A0A402CRY0</accession>
<keyword evidence="2" id="KW-1185">Reference proteome</keyword>
<dbReference type="AlphaFoldDB" id="A0A402CRY0"/>
<protein>
    <submittedName>
        <fullName evidence="1">Uncharacterized protein</fullName>
    </submittedName>
</protein>
<proteinExistence type="predicted"/>
<dbReference type="InterPro" id="IPR028082">
    <property type="entry name" value="Peripla_BP_I"/>
</dbReference>
<name>A0A402CRY0_9BACT</name>
<reference evidence="1 2" key="1">
    <citation type="journal article" date="2019" name="Int. J. Syst. Evol. Microbiol.">
        <title>Capsulimonas corticalis gen. nov., sp. nov., an aerobic capsulated bacterium, of a novel bacterial order, Capsulimonadales ord. nov., of the class Armatimonadia of the phylum Armatimonadetes.</title>
        <authorList>
            <person name="Li J."/>
            <person name="Kudo C."/>
            <person name="Tonouchi A."/>
        </authorList>
    </citation>
    <scope>NUCLEOTIDE SEQUENCE [LARGE SCALE GENOMIC DNA]</scope>
    <source>
        <strain evidence="1 2">AX-7</strain>
    </source>
</reference>
<dbReference type="PANTHER" id="PTHR47628">
    <property type="match status" value="1"/>
</dbReference>